<protein>
    <submittedName>
        <fullName evidence="5">Restriction endonuclease subunit S</fullName>
        <ecNumber evidence="5">3.1.21.-</ecNumber>
    </submittedName>
</protein>
<dbReference type="RefSeq" id="WP_353948325.1">
    <property type="nucleotide sequence ID" value="NZ_CP159510.1"/>
</dbReference>
<keyword evidence="5" id="KW-0255">Endonuclease</keyword>
<dbReference type="EMBL" id="CP159510">
    <property type="protein sequence ID" value="XCJ16991.1"/>
    <property type="molecule type" value="Genomic_DNA"/>
</dbReference>
<evidence type="ECO:0000256" key="3">
    <source>
        <dbReference type="ARBA" id="ARBA00023125"/>
    </source>
</evidence>
<keyword evidence="3" id="KW-0238">DNA-binding</keyword>
<organism evidence="5">
    <name type="scientific">Sporolactobacillus sp. Y61</name>
    <dbReference type="NCBI Taxonomy" id="3160863"/>
    <lineage>
        <taxon>Bacteria</taxon>
        <taxon>Bacillati</taxon>
        <taxon>Bacillota</taxon>
        <taxon>Bacilli</taxon>
        <taxon>Bacillales</taxon>
        <taxon>Sporolactobacillaceae</taxon>
        <taxon>Sporolactobacillus</taxon>
    </lineage>
</organism>
<dbReference type="PANTHER" id="PTHR30408">
    <property type="entry name" value="TYPE-1 RESTRICTION ENZYME ECOKI SPECIFICITY PROTEIN"/>
    <property type="match status" value="1"/>
</dbReference>
<dbReference type="EC" id="3.1.21.-" evidence="5"/>
<gene>
    <name evidence="5" type="ORF">ABNN70_00050</name>
</gene>
<dbReference type="GO" id="GO:0003677">
    <property type="term" value="F:DNA binding"/>
    <property type="evidence" value="ECO:0007669"/>
    <property type="project" value="UniProtKB-KW"/>
</dbReference>
<dbReference type="Gene3D" id="1.10.287.1120">
    <property type="entry name" value="Bipartite methylase S protein"/>
    <property type="match status" value="1"/>
</dbReference>
<evidence type="ECO:0000259" key="4">
    <source>
        <dbReference type="Pfam" id="PF01420"/>
    </source>
</evidence>
<dbReference type="Pfam" id="PF01420">
    <property type="entry name" value="Methylase_S"/>
    <property type="match status" value="1"/>
</dbReference>
<reference evidence="5" key="1">
    <citation type="submission" date="2024-06" db="EMBL/GenBank/DDBJ databases">
        <authorList>
            <person name="Fan A."/>
            <person name="Zhang F.Y."/>
            <person name="Zhang L."/>
        </authorList>
    </citation>
    <scope>NUCLEOTIDE SEQUENCE</scope>
    <source>
        <strain evidence="5">Y61</strain>
    </source>
</reference>
<dbReference type="REBASE" id="848393">
    <property type="entry name" value="S3.SspY61ORF70P"/>
</dbReference>
<name>A0AAU8IFB4_9BACL</name>
<dbReference type="CDD" id="cd17243">
    <property type="entry name" value="RMtype1_S_AchA6I-TRD2-CR2_like"/>
    <property type="match status" value="1"/>
</dbReference>
<sequence length="237" mass="26909">MAQAIFKHWFVDFEFPDENGNPYKSSGGKMIESELGRIPEGWEVVSVSEIADILSGGTPKTKIKRYWDGNIPFFTPKDARNGCYTLDTEKLITKEGLEKCNSRLYGKDTIFITARGTVGKLNLASRNMAMNQSCYAIWHKNDRQYYMLFSLRSIIKKIINNASGAVFSAINVKDFNTFKLVNAPDSIIKNFDCIVHPIFEHILALSNQNKILESVRDTLLPKLMSGEIRVPTEQMVR</sequence>
<evidence type="ECO:0000256" key="2">
    <source>
        <dbReference type="ARBA" id="ARBA00022747"/>
    </source>
</evidence>
<evidence type="ECO:0000256" key="1">
    <source>
        <dbReference type="ARBA" id="ARBA00010923"/>
    </source>
</evidence>
<dbReference type="GO" id="GO:0016787">
    <property type="term" value="F:hydrolase activity"/>
    <property type="evidence" value="ECO:0007669"/>
    <property type="project" value="UniProtKB-KW"/>
</dbReference>
<dbReference type="SUPFAM" id="SSF116734">
    <property type="entry name" value="DNA methylase specificity domain"/>
    <property type="match status" value="1"/>
</dbReference>
<evidence type="ECO:0000313" key="5">
    <source>
        <dbReference type="EMBL" id="XCJ16991.1"/>
    </source>
</evidence>
<keyword evidence="5" id="KW-0378">Hydrolase</keyword>
<keyword evidence="5" id="KW-0540">Nuclease</keyword>
<dbReference type="Gene3D" id="3.90.220.20">
    <property type="entry name" value="DNA methylase specificity domains"/>
    <property type="match status" value="1"/>
</dbReference>
<dbReference type="AlphaFoldDB" id="A0AAU8IFB4"/>
<proteinExistence type="inferred from homology"/>
<comment type="similarity">
    <text evidence="1">Belongs to the type-I restriction system S methylase family.</text>
</comment>
<dbReference type="GO" id="GO:0009307">
    <property type="term" value="P:DNA restriction-modification system"/>
    <property type="evidence" value="ECO:0007669"/>
    <property type="project" value="UniProtKB-KW"/>
</dbReference>
<keyword evidence="2" id="KW-0680">Restriction system</keyword>
<dbReference type="InterPro" id="IPR000055">
    <property type="entry name" value="Restrct_endonuc_typeI_TRD"/>
</dbReference>
<feature type="domain" description="Type I restriction modification DNA specificity" evidence="4">
    <location>
        <begin position="39"/>
        <end position="180"/>
    </location>
</feature>
<dbReference type="PANTHER" id="PTHR30408:SF12">
    <property type="entry name" value="TYPE I RESTRICTION ENZYME MJAVIII SPECIFICITY SUBUNIT"/>
    <property type="match status" value="1"/>
</dbReference>
<dbReference type="InterPro" id="IPR052021">
    <property type="entry name" value="Type-I_RS_S_subunit"/>
</dbReference>
<dbReference type="GO" id="GO:0004519">
    <property type="term" value="F:endonuclease activity"/>
    <property type="evidence" value="ECO:0007669"/>
    <property type="project" value="UniProtKB-KW"/>
</dbReference>
<dbReference type="InterPro" id="IPR044946">
    <property type="entry name" value="Restrct_endonuc_typeI_TRD_sf"/>
</dbReference>
<accession>A0AAU8IFB4</accession>